<dbReference type="AlphaFoldDB" id="A0A136KH35"/>
<reference evidence="1 2" key="1">
    <citation type="submission" date="2015-02" db="EMBL/GenBank/DDBJ databases">
        <title>Improved understanding of the partial-nitritation anammox process through 23 genomes representing the majority of the microbial community.</title>
        <authorList>
            <person name="Speth D.R."/>
            <person name="In T Zandt M."/>
            <person name="Guerrero Cruz S."/>
            <person name="Jetten M.S."/>
            <person name="Dutilh B.E."/>
        </authorList>
    </citation>
    <scope>NUCLEOTIDE SEQUENCE [LARGE SCALE GENOMIC DNA]</scope>
    <source>
        <strain evidence="1">OLB21</strain>
    </source>
</reference>
<name>A0A136KH35_9BACT</name>
<dbReference type="Pfam" id="PF11376">
    <property type="entry name" value="DUF3179"/>
    <property type="match status" value="1"/>
</dbReference>
<sequence length="360" mass="40469">MLDNNALKEKKQSRIMRALGITNRAWTLLALFTMGAILLQAVGGRPTSPQESILAEQSSFNCTLTNKEQVRPIDKTDLNTLFEISRIDIENETYQQPGFLNEIQPVIDTKYMSFSDADLCMTDKDEVIAVKINDKVRIYPQRILNRHVVINDTLQGTPIAVIFSGFSQSFHVFERVYKNEILDFAGSGLLYKNTDLIFDNKTDSLWSVFSGKAMVGKLTGAELKSVNYWQGTYSAAKTIFPDADFISFDTGRSAIYSRDRYEGFAQAPDIIGPVGNSRKDINNKDIVIGFIVSGNAYAVPASIIEQDGNRTIKIGGKLFTIKAEEGYYSLVVDSEPTVDVQIFTSFWYTWADHYPDTRLF</sequence>
<dbReference type="PATRIC" id="fig|1617427.3.peg.723"/>
<dbReference type="STRING" id="1617427.UZ20_WS6002000693"/>
<gene>
    <name evidence="1" type="ORF">UZ20_WS6002000693</name>
</gene>
<evidence type="ECO:0000313" key="1">
    <source>
        <dbReference type="EMBL" id="KXK08689.1"/>
    </source>
</evidence>
<comment type="caution">
    <text evidence="1">The sequence shown here is derived from an EMBL/GenBank/DDBJ whole genome shotgun (WGS) entry which is preliminary data.</text>
</comment>
<dbReference type="InterPro" id="IPR021516">
    <property type="entry name" value="DUF3179"/>
</dbReference>
<accession>A0A136KH35</accession>
<protein>
    <submittedName>
        <fullName evidence="1">Uncharacterized protein</fullName>
    </submittedName>
</protein>
<proteinExistence type="predicted"/>
<dbReference type="Proteomes" id="UP000070449">
    <property type="component" value="Unassembled WGS sequence"/>
</dbReference>
<dbReference type="EMBL" id="JYPD01000022">
    <property type="protein sequence ID" value="KXK08689.1"/>
    <property type="molecule type" value="Genomic_DNA"/>
</dbReference>
<evidence type="ECO:0000313" key="2">
    <source>
        <dbReference type="Proteomes" id="UP000070449"/>
    </source>
</evidence>
<organism evidence="1 2">
    <name type="scientific">candidate division WS6 bacterium OLB21</name>
    <dbReference type="NCBI Taxonomy" id="1617427"/>
    <lineage>
        <taxon>Bacteria</taxon>
        <taxon>Candidatus Dojkabacteria</taxon>
    </lineage>
</organism>